<dbReference type="Gene3D" id="3.30.160.60">
    <property type="entry name" value="Classic Zinc Finger"/>
    <property type="match status" value="2"/>
</dbReference>
<feature type="compositionally biased region" description="Basic and acidic residues" evidence="10">
    <location>
        <begin position="504"/>
        <end position="514"/>
    </location>
</feature>
<protein>
    <recommendedName>
        <fullName evidence="11">C2H2-type domain-containing protein</fullName>
    </recommendedName>
</protein>
<organism evidence="12 13">
    <name type="scientific">Viridothelium virens</name>
    <name type="common">Speckled blister lichen</name>
    <name type="synonym">Trypethelium virens</name>
    <dbReference type="NCBI Taxonomy" id="1048519"/>
    <lineage>
        <taxon>Eukaryota</taxon>
        <taxon>Fungi</taxon>
        <taxon>Dikarya</taxon>
        <taxon>Ascomycota</taxon>
        <taxon>Pezizomycotina</taxon>
        <taxon>Dothideomycetes</taxon>
        <taxon>Dothideomycetes incertae sedis</taxon>
        <taxon>Trypetheliales</taxon>
        <taxon>Trypetheliaceae</taxon>
        <taxon>Viridothelium</taxon>
    </lineage>
</organism>
<evidence type="ECO:0000256" key="9">
    <source>
        <dbReference type="PROSITE-ProRule" id="PRU00042"/>
    </source>
</evidence>
<keyword evidence="6" id="KW-0805">Transcription regulation</keyword>
<keyword evidence="2" id="KW-0479">Metal-binding</keyword>
<dbReference type="FunFam" id="3.30.160.60:FF:000606">
    <property type="entry name" value="C2H2 transcription factor, putative"/>
    <property type="match status" value="1"/>
</dbReference>
<evidence type="ECO:0000256" key="5">
    <source>
        <dbReference type="ARBA" id="ARBA00022833"/>
    </source>
</evidence>
<feature type="compositionally biased region" description="Low complexity" evidence="10">
    <location>
        <begin position="26"/>
        <end position="40"/>
    </location>
</feature>
<dbReference type="OrthoDB" id="624345at2759"/>
<feature type="compositionally biased region" description="Polar residues" evidence="10">
    <location>
        <begin position="484"/>
        <end position="498"/>
    </location>
</feature>
<keyword evidence="4 9" id="KW-0863">Zinc-finger</keyword>
<feature type="compositionally biased region" description="Acidic residues" evidence="10">
    <location>
        <begin position="109"/>
        <end position="121"/>
    </location>
</feature>
<feature type="compositionally biased region" description="Polar residues" evidence="10">
    <location>
        <begin position="51"/>
        <end position="70"/>
    </location>
</feature>
<keyword evidence="13" id="KW-1185">Reference proteome</keyword>
<dbReference type="PROSITE" id="PS50157">
    <property type="entry name" value="ZINC_FINGER_C2H2_2"/>
    <property type="match status" value="2"/>
</dbReference>
<evidence type="ECO:0000313" key="13">
    <source>
        <dbReference type="Proteomes" id="UP000800092"/>
    </source>
</evidence>
<feature type="compositionally biased region" description="Low complexity" evidence="10">
    <location>
        <begin position="548"/>
        <end position="564"/>
    </location>
</feature>
<dbReference type="GO" id="GO:0051701">
    <property type="term" value="P:biological process involved in interaction with host"/>
    <property type="evidence" value="ECO:0007669"/>
    <property type="project" value="UniProtKB-ARBA"/>
</dbReference>
<keyword evidence="8" id="KW-0539">Nucleus</keyword>
<evidence type="ECO:0000256" key="1">
    <source>
        <dbReference type="ARBA" id="ARBA00004123"/>
    </source>
</evidence>
<evidence type="ECO:0000259" key="11">
    <source>
        <dbReference type="PROSITE" id="PS50157"/>
    </source>
</evidence>
<feature type="region of interest" description="Disordered" evidence="10">
    <location>
        <begin position="1"/>
        <end position="139"/>
    </location>
</feature>
<feature type="region of interest" description="Disordered" evidence="10">
    <location>
        <begin position="387"/>
        <end position="417"/>
    </location>
</feature>
<dbReference type="FunFam" id="3.30.160.60:FF:000758">
    <property type="entry name" value="C2H2 transcription factor, putative"/>
    <property type="match status" value="1"/>
</dbReference>
<feature type="region of interest" description="Disordered" evidence="10">
    <location>
        <begin position="204"/>
        <end position="330"/>
    </location>
</feature>
<dbReference type="InterPro" id="IPR013087">
    <property type="entry name" value="Znf_C2H2_type"/>
</dbReference>
<sequence length="719" mass="77242">MSSFQAVNTTTLTAPEPPVARSGEETTPTTPRPNAATFTASSTLDKRGEESTPNTPTRNSFGGLTGQRSLPGSGLKSSHEAEKLGEKRAELHRENSTRSTHSAGSQDVAMEDDDEEGEGSDNESITSESQRPSKKKKGQRFFCTEFPPCQLSFTRSEHLARHIRKHTGERPFQCHCSRRFSRLDNLRQHAQTVHVNEEIPTDSLAATGTRFQRQIRTDRVRPPNHRARASTLSNGGGNGSRHSRNLSTSSIASTASSISTPDISRRRPPPLAMANDGAQRARLTLDTYNTTTNSSPSSGYQAYSPSGYSTPTSASFSTGAGSPRFSSGLQSPIAIVPRNVSFGGSRTPGRRLSVPSGGNPFQSPFGAQSYAQPYFSPLQSTNPSNFSGQSSVFASPTASNFPESRRESVQEAELRRRTWHPGTYTGLVSRPATSGLSYYQTPDAPQPAFSQQPAASQVTRLPGIESFDYAPPPRRQASPMQLDGPNQSQPAPMASSSEGRPIMHSRDNSLHRDLNNLGLASGTPPESQQWAQRMANPALQSPAQSTNAAPSSQFPAQPPQQQQPLQPPPKPTLVESNGDAPITPRRAKRHGWYHGPTAFSEIQQRQGQRTSPEDSSSSEGVPTPGTNAVAEFTPAIVHANGVVEPTNAQVGDDAQKSYHPPPPPAQYALQAGHDPRFSQANAGPPQMVAPPPHSAGDMGRLEALVAVATSEDRAVHQRS</sequence>
<feature type="compositionally biased region" description="Low complexity" evidence="10">
    <location>
        <begin position="287"/>
        <end position="298"/>
    </location>
</feature>
<keyword evidence="5" id="KW-0862">Zinc</keyword>
<dbReference type="Proteomes" id="UP000800092">
    <property type="component" value="Unassembled WGS sequence"/>
</dbReference>
<feature type="compositionally biased region" description="Low complexity" evidence="10">
    <location>
        <begin position="442"/>
        <end position="457"/>
    </location>
</feature>
<feature type="compositionally biased region" description="Polar residues" evidence="10">
    <location>
        <begin position="204"/>
        <end position="214"/>
    </location>
</feature>
<evidence type="ECO:0000256" key="6">
    <source>
        <dbReference type="ARBA" id="ARBA00023015"/>
    </source>
</evidence>
<evidence type="ECO:0000256" key="4">
    <source>
        <dbReference type="ARBA" id="ARBA00022771"/>
    </source>
</evidence>
<name>A0A6A6H2P8_VIRVR</name>
<feature type="compositionally biased region" description="Polar residues" evidence="10">
    <location>
        <begin position="538"/>
        <end position="547"/>
    </location>
</feature>
<dbReference type="EMBL" id="ML991816">
    <property type="protein sequence ID" value="KAF2232364.1"/>
    <property type="molecule type" value="Genomic_DNA"/>
</dbReference>
<dbReference type="GO" id="GO:0000981">
    <property type="term" value="F:DNA-binding transcription factor activity, RNA polymerase II-specific"/>
    <property type="evidence" value="ECO:0007669"/>
    <property type="project" value="TreeGrafter"/>
</dbReference>
<keyword evidence="3" id="KW-0677">Repeat</keyword>
<proteinExistence type="predicted"/>
<feature type="domain" description="C2H2-type" evidence="11">
    <location>
        <begin position="172"/>
        <end position="199"/>
    </location>
</feature>
<dbReference type="InterPro" id="IPR036236">
    <property type="entry name" value="Znf_C2H2_sf"/>
</dbReference>
<evidence type="ECO:0000256" key="3">
    <source>
        <dbReference type="ARBA" id="ARBA00022737"/>
    </source>
</evidence>
<dbReference type="PANTHER" id="PTHR23235:SF127">
    <property type="entry name" value="TRANSCRIPTION FACTOR, PUTATIVE (AFU_ORTHOLOGUE AFUA_3G09820)-RELATED"/>
    <property type="match status" value="1"/>
</dbReference>
<feature type="region of interest" description="Disordered" evidence="10">
    <location>
        <begin position="435"/>
        <end position="628"/>
    </location>
</feature>
<dbReference type="GO" id="GO:0000978">
    <property type="term" value="F:RNA polymerase II cis-regulatory region sequence-specific DNA binding"/>
    <property type="evidence" value="ECO:0007669"/>
    <property type="project" value="TreeGrafter"/>
</dbReference>
<dbReference type="AlphaFoldDB" id="A0A6A6H2P8"/>
<keyword evidence="7" id="KW-0804">Transcription</keyword>
<feature type="compositionally biased region" description="Low complexity" evidence="10">
    <location>
        <begin position="245"/>
        <end position="260"/>
    </location>
</feature>
<gene>
    <name evidence="12" type="ORF">EV356DRAFT_517481</name>
</gene>
<feature type="compositionally biased region" description="Polar residues" evidence="10">
    <location>
        <begin position="1"/>
        <end position="13"/>
    </location>
</feature>
<dbReference type="PANTHER" id="PTHR23235">
    <property type="entry name" value="KRUEPPEL-LIKE TRANSCRIPTION FACTOR"/>
    <property type="match status" value="1"/>
</dbReference>
<evidence type="ECO:0000256" key="10">
    <source>
        <dbReference type="SAM" id="MobiDB-lite"/>
    </source>
</evidence>
<dbReference type="SUPFAM" id="SSF57667">
    <property type="entry name" value="beta-beta-alpha zinc fingers"/>
    <property type="match status" value="1"/>
</dbReference>
<feature type="compositionally biased region" description="Polar residues" evidence="10">
    <location>
        <begin position="600"/>
        <end position="626"/>
    </location>
</feature>
<evidence type="ECO:0000256" key="8">
    <source>
        <dbReference type="ARBA" id="ARBA00023242"/>
    </source>
</evidence>
<feature type="region of interest" description="Disordered" evidence="10">
    <location>
        <begin position="640"/>
        <end position="697"/>
    </location>
</feature>
<feature type="compositionally biased region" description="Polar residues" evidence="10">
    <location>
        <begin position="299"/>
        <end position="330"/>
    </location>
</feature>
<accession>A0A6A6H2P8</accession>
<feature type="compositionally biased region" description="Basic and acidic residues" evidence="10">
    <location>
        <begin position="77"/>
        <end position="96"/>
    </location>
</feature>
<dbReference type="GO" id="GO:0005634">
    <property type="term" value="C:nucleus"/>
    <property type="evidence" value="ECO:0007669"/>
    <property type="project" value="UniProtKB-SubCell"/>
</dbReference>
<feature type="domain" description="C2H2-type" evidence="11">
    <location>
        <begin position="141"/>
        <end position="171"/>
    </location>
</feature>
<feature type="compositionally biased region" description="Basic and acidic residues" evidence="10">
    <location>
        <begin position="403"/>
        <end position="416"/>
    </location>
</feature>
<reference evidence="12" key="1">
    <citation type="journal article" date="2020" name="Stud. Mycol.">
        <title>101 Dothideomycetes genomes: a test case for predicting lifestyles and emergence of pathogens.</title>
        <authorList>
            <person name="Haridas S."/>
            <person name="Albert R."/>
            <person name="Binder M."/>
            <person name="Bloem J."/>
            <person name="Labutti K."/>
            <person name="Salamov A."/>
            <person name="Andreopoulos B."/>
            <person name="Baker S."/>
            <person name="Barry K."/>
            <person name="Bills G."/>
            <person name="Bluhm B."/>
            <person name="Cannon C."/>
            <person name="Castanera R."/>
            <person name="Culley D."/>
            <person name="Daum C."/>
            <person name="Ezra D."/>
            <person name="Gonzalez J."/>
            <person name="Henrissat B."/>
            <person name="Kuo A."/>
            <person name="Liang C."/>
            <person name="Lipzen A."/>
            <person name="Lutzoni F."/>
            <person name="Magnuson J."/>
            <person name="Mondo S."/>
            <person name="Nolan M."/>
            <person name="Ohm R."/>
            <person name="Pangilinan J."/>
            <person name="Park H.-J."/>
            <person name="Ramirez L."/>
            <person name="Alfaro M."/>
            <person name="Sun H."/>
            <person name="Tritt A."/>
            <person name="Yoshinaga Y."/>
            <person name="Zwiers L.-H."/>
            <person name="Turgeon B."/>
            <person name="Goodwin S."/>
            <person name="Spatafora J."/>
            <person name="Crous P."/>
            <person name="Grigoriev I."/>
        </authorList>
    </citation>
    <scope>NUCLEOTIDE SEQUENCE</scope>
    <source>
        <strain evidence="12">Tuck. ex Michener</strain>
    </source>
</reference>
<evidence type="ECO:0000313" key="12">
    <source>
        <dbReference type="EMBL" id="KAF2232364.1"/>
    </source>
</evidence>
<evidence type="ECO:0000256" key="7">
    <source>
        <dbReference type="ARBA" id="ARBA00023163"/>
    </source>
</evidence>
<dbReference type="GO" id="GO:0008270">
    <property type="term" value="F:zinc ion binding"/>
    <property type="evidence" value="ECO:0007669"/>
    <property type="project" value="UniProtKB-KW"/>
</dbReference>
<comment type="subcellular location">
    <subcellularLocation>
        <location evidence="1">Nucleus</location>
    </subcellularLocation>
</comment>
<feature type="compositionally biased region" description="Polar residues" evidence="10">
    <location>
        <begin position="387"/>
        <end position="402"/>
    </location>
</feature>
<evidence type="ECO:0000256" key="2">
    <source>
        <dbReference type="ARBA" id="ARBA00022723"/>
    </source>
</evidence>